<dbReference type="Proteomes" id="UP000054911">
    <property type="component" value="Unassembled WGS sequence"/>
</dbReference>
<proteinExistence type="predicted"/>
<protein>
    <submittedName>
        <fullName evidence="1">Uncharacterized protein</fullName>
    </submittedName>
</protein>
<comment type="caution">
    <text evidence="1">The sequence shown here is derived from an EMBL/GenBank/DDBJ whole genome shotgun (WGS) entry which is preliminary data.</text>
</comment>
<gene>
    <name evidence="1" type="ORF">AWB80_02866</name>
</gene>
<name>A0A158B045_9BURK</name>
<dbReference type="STRING" id="1777141.AWB80_02866"/>
<reference evidence="1" key="1">
    <citation type="submission" date="2016-01" db="EMBL/GenBank/DDBJ databases">
        <authorList>
            <person name="Peeters C."/>
        </authorList>
    </citation>
    <scope>NUCLEOTIDE SEQUENCE [LARGE SCALE GENOMIC DNA]</scope>
    <source>
        <strain evidence="1">LMG 29323</strain>
    </source>
</reference>
<sequence length="72" mass="7869">MSKKAKQASERIADDMIEQPVDEWVPDYDHECENCGETPVVTGVHRGIVVVATGMCGCCTWGEAACIDPAQW</sequence>
<dbReference type="RefSeq" id="WP_061175342.1">
    <property type="nucleotide sequence ID" value="NZ_FCOE02000008.1"/>
</dbReference>
<evidence type="ECO:0000313" key="1">
    <source>
        <dbReference type="EMBL" id="SAK63442.1"/>
    </source>
</evidence>
<dbReference type="EMBL" id="FCOE02000008">
    <property type="protein sequence ID" value="SAK63442.1"/>
    <property type="molecule type" value="Genomic_DNA"/>
</dbReference>
<organism evidence="1 2">
    <name type="scientific">Caballeronia pedi</name>
    <dbReference type="NCBI Taxonomy" id="1777141"/>
    <lineage>
        <taxon>Bacteria</taxon>
        <taxon>Pseudomonadati</taxon>
        <taxon>Pseudomonadota</taxon>
        <taxon>Betaproteobacteria</taxon>
        <taxon>Burkholderiales</taxon>
        <taxon>Burkholderiaceae</taxon>
        <taxon>Caballeronia</taxon>
    </lineage>
</organism>
<evidence type="ECO:0000313" key="2">
    <source>
        <dbReference type="Proteomes" id="UP000054911"/>
    </source>
</evidence>
<keyword evidence="2" id="KW-1185">Reference proteome</keyword>
<dbReference type="AlphaFoldDB" id="A0A158B045"/>
<dbReference type="OrthoDB" id="9115082at2"/>
<accession>A0A158B045</accession>